<feature type="disulfide bond" evidence="9">
    <location>
        <begin position="362"/>
        <end position="426"/>
    </location>
</feature>
<evidence type="ECO:0000313" key="14">
    <source>
        <dbReference type="Proteomes" id="UP000824782"/>
    </source>
</evidence>
<dbReference type="Pfam" id="PF00530">
    <property type="entry name" value="SRCR"/>
    <property type="match status" value="1"/>
</dbReference>
<keyword evidence="8" id="KW-0325">Glycoprotein</keyword>
<keyword evidence="3" id="KW-0735">Signal-anchor</keyword>
<evidence type="ECO:0000256" key="2">
    <source>
        <dbReference type="ARBA" id="ARBA00022692"/>
    </source>
</evidence>
<evidence type="ECO:0000256" key="1">
    <source>
        <dbReference type="ARBA" id="ARBA00004606"/>
    </source>
</evidence>
<gene>
    <name evidence="13" type="ORF">GDO81_000450</name>
</gene>
<evidence type="ECO:0000256" key="10">
    <source>
        <dbReference type="SAM" id="MobiDB-lite"/>
    </source>
</evidence>
<feature type="compositionally biased region" description="Basic and acidic residues" evidence="10">
    <location>
        <begin position="303"/>
        <end position="320"/>
    </location>
</feature>
<feature type="domain" description="SRCR" evidence="12">
    <location>
        <begin position="337"/>
        <end position="437"/>
    </location>
</feature>
<dbReference type="PRINTS" id="PR01408">
    <property type="entry name" value="MACSCAVRCPTR"/>
</dbReference>
<dbReference type="SMART" id="SM00202">
    <property type="entry name" value="SR"/>
    <property type="match status" value="1"/>
</dbReference>
<dbReference type="PRINTS" id="PR00258">
    <property type="entry name" value="SPERACTRCPTR"/>
</dbReference>
<dbReference type="GO" id="GO:0006898">
    <property type="term" value="P:receptor-mediated endocytosis"/>
    <property type="evidence" value="ECO:0007669"/>
    <property type="project" value="InterPro"/>
</dbReference>
<name>A0AAV7D4A3_ENGPU</name>
<dbReference type="FunFam" id="3.10.250.10:FF:000011">
    <property type="entry name" value="Scavenger receptor class A member 5"/>
    <property type="match status" value="1"/>
</dbReference>
<dbReference type="Proteomes" id="UP000824782">
    <property type="component" value="Unassembled WGS sequence"/>
</dbReference>
<proteinExistence type="predicted"/>
<feature type="transmembrane region" description="Helical" evidence="11">
    <location>
        <begin position="51"/>
        <end position="71"/>
    </location>
</feature>
<dbReference type="InterPro" id="IPR036772">
    <property type="entry name" value="SRCR-like_dom_sf"/>
</dbReference>
<keyword evidence="4 11" id="KW-1133">Transmembrane helix</keyword>
<evidence type="ECO:0000256" key="6">
    <source>
        <dbReference type="ARBA" id="ARBA00023157"/>
    </source>
</evidence>
<dbReference type="PANTHER" id="PTHR48071:SF18">
    <property type="entry name" value="DELETED IN MALIGNANT BRAIN TUMORS 1 PROTEIN-RELATED"/>
    <property type="match status" value="1"/>
</dbReference>
<evidence type="ECO:0000256" key="5">
    <source>
        <dbReference type="ARBA" id="ARBA00023136"/>
    </source>
</evidence>
<keyword evidence="14" id="KW-1185">Reference proteome</keyword>
<dbReference type="GO" id="GO:0005044">
    <property type="term" value="F:scavenger receptor activity"/>
    <property type="evidence" value="ECO:0007669"/>
    <property type="project" value="InterPro"/>
</dbReference>
<evidence type="ECO:0000259" key="12">
    <source>
        <dbReference type="PROSITE" id="PS50287"/>
    </source>
</evidence>
<evidence type="ECO:0000256" key="9">
    <source>
        <dbReference type="PROSITE-ProRule" id="PRU00196"/>
    </source>
</evidence>
<dbReference type="EMBL" id="WNYA01000001">
    <property type="protein sequence ID" value="KAG8592288.1"/>
    <property type="molecule type" value="Genomic_DNA"/>
</dbReference>
<dbReference type="Pfam" id="PF01391">
    <property type="entry name" value="Collagen"/>
    <property type="match status" value="1"/>
</dbReference>
<dbReference type="InterPro" id="IPR001190">
    <property type="entry name" value="SRCR"/>
</dbReference>
<keyword evidence="7" id="KW-0675">Receptor</keyword>
<evidence type="ECO:0000256" key="4">
    <source>
        <dbReference type="ARBA" id="ARBA00022989"/>
    </source>
</evidence>
<dbReference type="GO" id="GO:0016020">
    <property type="term" value="C:membrane"/>
    <property type="evidence" value="ECO:0007669"/>
    <property type="project" value="UniProtKB-SubCell"/>
</dbReference>
<dbReference type="SUPFAM" id="SSF56487">
    <property type="entry name" value="SRCR-like"/>
    <property type="match status" value="1"/>
</dbReference>
<evidence type="ECO:0000256" key="11">
    <source>
        <dbReference type="SAM" id="Phobius"/>
    </source>
</evidence>
<evidence type="ECO:0000256" key="3">
    <source>
        <dbReference type="ARBA" id="ARBA00022968"/>
    </source>
</evidence>
<dbReference type="AlphaFoldDB" id="A0AAV7D4A3"/>
<dbReference type="PANTHER" id="PTHR48071">
    <property type="entry name" value="SRCR DOMAIN-CONTAINING PROTEIN"/>
    <property type="match status" value="1"/>
</dbReference>
<feature type="compositionally biased region" description="Low complexity" evidence="10">
    <location>
        <begin position="321"/>
        <end position="330"/>
    </location>
</feature>
<comment type="subcellular location">
    <subcellularLocation>
        <location evidence="1">Membrane</location>
        <topology evidence="1">Single-pass type II membrane protein</topology>
    </subcellularLocation>
</comment>
<dbReference type="PROSITE" id="PS00420">
    <property type="entry name" value="SRCR_1"/>
    <property type="match status" value="1"/>
</dbReference>
<dbReference type="PROSITE" id="PS50287">
    <property type="entry name" value="SRCR_2"/>
    <property type="match status" value="1"/>
</dbReference>
<dbReference type="InterPro" id="IPR008160">
    <property type="entry name" value="Collagen"/>
</dbReference>
<keyword evidence="2 11" id="KW-0812">Transmembrane</keyword>
<reference evidence="13" key="1">
    <citation type="thesis" date="2020" institute="ProQuest LLC" country="789 East Eisenhower Parkway, Ann Arbor, MI, USA">
        <title>Comparative Genomics and Chromosome Evolution.</title>
        <authorList>
            <person name="Mudd A.B."/>
        </authorList>
    </citation>
    <scope>NUCLEOTIDE SEQUENCE</scope>
    <source>
        <strain evidence="13">237g6f4</strain>
        <tissue evidence="13">Blood</tissue>
    </source>
</reference>
<evidence type="ECO:0000256" key="8">
    <source>
        <dbReference type="ARBA" id="ARBA00023180"/>
    </source>
</evidence>
<protein>
    <recommendedName>
        <fullName evidence="12">SRCR domain-containing protein</fullName>
    </recommendedName>
</protein>
<keyword evidence="6 9" id="KW-1015">Disulfide bond</keyword>
<evidence type="ECO:0000256" key="7">
    <source>
        <dbReference type="ARBA" id="ARBA00023170"/>
    </source>
</evidence>
<evidence type="ECO:0000313" key="13">
    <source>
        <dbReference type="EMBL" id="KAG8592288.1"/>
    </source>
</evidence>
<dbReference type="Gene3D" id="3.10.250.10">
    <property type="entry name" value="SRCR-like domain"/>
    <property type="match status" value="1"/>
</dbReference>
<comment type="caution">
    <text evidence="13">The sequence shown here is derived from an EMBL/GenBank/DDBJ whole genome shotgun (WGS) entry which is preliminary data.</text>
</comment>
<feature type="disulfide bond" evidence="9">
    <location>
        <begin position="375"/>
        <end position="436"/>
    </location>
</feature>
<sequence>MAKWSKSTDDNDEITCLEKLENSNWDQQSVKSLLSNCNNNSMKSVEKKWKITVVAIVILYLIVLGQLVFIIKLHGHVAALEGSDHVFHEKLHSNKNTKELGTVDTDDYSQIIHELLKNLSDCQEKSFRNSDELRNLYTMLNNTVLQCQKTEEDIENIHKSVGDLTITLDDSKMKMEYIKSTISEKVDSIEAEIGQQYSYFQNASTEVTKVKQKYIILEEEMKKEVKTLNQITNDLKLRDWEHSATLKNLTLIQGPPGPKGEKGDTGIMGIPGIPGVRGLTGEKGEKGLKGSQGMTTRGLPGSKGERGQKGDKGEQGEKGETASSTQATTSKTTDAVVRLVGGRTPNEGRVEVFHLGQWGTVCDDHWDQKDGQVVCRMLGYSGASIVMLNQRFGSGTGRIWMDDVQCLGFERSITECKFLGWGITNCSHREDVGLQCTV</sequence>
<keyword evidence="5 11" id="KW-0472">Membrane</keyword>
<dbReference type="InterPro" id="IPR003543">
    <property type="entry name" value="SR-AI/II"/>
</dbReference>
<accession>A0AAV7D4A3</accession>
<feature type="disulfide bond" evidence="9">
    <location>
        <begin position="406"/>
        <end position="416"/>
    </location>
</feature>
<organism evidence="13 14">
    <name type="scientific">Engystomops pustulosus</name>
    <name type="common">Tungara frog</name>
    <name type="synonym">Physalaemus pustulosus</name>
    <dbReference type="NCBI Taxonomy" id="76066"/>
    <lineage>
        <taxon>Eukaryota</taxon>
        <taxon>Metazoa</taxon>
        <taxon>Chordata</taxon>
        <taxon>Craniata</taxon>
        <taxon>Vertebrata</taxon>
        <taxon>Euteleostomi</taxon>
        <taxon>Amphibia</taxon>
        <taxon>Batrachia</taxon>
        <taxon>Anura</taxon>
        <taxon>Neobatrachia</taxon>
        <taxon>Hyloidea</taxon>
        <taxon>Leptodactylidae</taxon>
        <taxon>Leiuperinae</taxon>
        <taxon>Engystomops</taxon>
    </lineage>
</organism>
<feature type="region of interest" description="Disordered" evidence="10">
    <location>
        <begin position="275"/>
        <end position="330"/>
    </location>
</feature>